<accession>A0A7I9VVA8</accession>
<evidence type="ECO:0000256" key="1">
    <source>
        <dbReference type="SAM" id="MobiDB-lite"/>
    </source>
</evidence>
<proteinExistence type="predicted"/>
<name>A0A7I9VVA8_MYCAG</name>
<feature type="region of interest" description="Disordered" evidence="1">
    <location>
        <begin position="53"/>
        <end position="73"/>
    </location>
</feature>
<organism evidence="2 3">
    <name type="scientific">Mycolicibacterium agri</name>
    <name type="common">Mycobacterium agri</name>
    <dbReference type="NCBI Taxonomy" id="36811"/>
    <lineage>
        <taxon>Bacteria</taxon>
        <taxon>Bacillati</taxon>
        <taxon>Actinomycetota</taxon>
        <taxon>Actinomycetes</taxon>
        <taxon>Mycobacteriales</taxon>
        <taxon>Mycobacteriaceae</taxon>
        <taxon>Mycolicibacterium</taxon>
    </lineage>
</organism>
<dbReference type="Proteomes" id="UP000465302">
    <property type="component" value="Unassembled WGS sequence"/>
</dbReference>
<dbReference type="RefSeq" id="WP_109789751.1">
    <property type="nucleotide sequence ID" value="NZ_BLKS01000001.1"/>
</dbReference>
<evidence type="ECO:0000313" key="2">
    <source>
        <dbReference type="EMBL" id="GFG49240.1"/>
    </source>
</evidence>
<dbReference type="OrthoDB" id="4741893at2"/>
<protein>
    <submittedName>
        <fullName evidence="2">Uncharacterized protein</fullName>
    </submittedName>
</protein>
<comment type="caution">
    <text evidence="2">The sequence shown here is derived from an EMBL/GenBank/DDBJ whole genome shotgun (WGS) entry which is preliminary data.</text>
</comment>
<dbReference type="EMBL" id="BLKS01000001">
    <property type="protein sequence ID" value="GFG49240.1"/>
    <property type="molecule type" value="Genomic_DNA"/>
</dbReference>
<sequence>MTALQDWLNIRPFDPRTPVKAVVCALRGATGRDNGDTADLGVAADKAPAEVNDADNATATAEPALLPRGLERC</sequence>
<evidence type="ECO:0000313" key="3">
    <source>
        <dbReference type="Proteomes" id="UP000465302"/>
    </source>
</evidence>
<gene>
    <name evidence="2" type="ORF">MAGR_06810</name>
</gene>
<reference evidence="2 3" key="1">
    <citation type="journal article" date="2019" name="Emerg. Microbes Infect.">
        <title>Comprehensive subspecies identification of 175 nontuberculous mycobacteria species based on 7547 genomic profiles.</title>
        <authorList>
            <person name="Matsumoto Y."/>
            <person name="Kinjo T."/>
            <person name="Motooka D."/>
            <person name="Nabeya D."/>
            <person name="Jung N."/>
            <person name="Uechi K."/>
            <person name="Horii T."/>
            <person name="Iida T."/>
            <person name="Fujita J."/>
            <person name="Nakamura S."/>
        </authorList>
    </citation>
    <scope>NUCLEOTIDE SEQUENCE [LARGE SCALE GENOMIC DNA]</scope>
    <source>
        <strain evidence="2 3">JCM 6377</strain>
    </source>
</reference>
<dbReference type="AlphaFoldDB" id="A0A7I9VVA8"/>